<dbReference type="GO" id="GO:0004735">
    <property type="term" value="F:pyrroline-5-carboxylate reductase activity"/>
    <property type="evidence" value="ECO:0007669"/>
    <property type="project" value="UniProtKB-UniRule"/>
</dbReference>
<dbReference type="GO" id="GO:0005737">
    <property type="term" value="C:cytoplasm"/>
    <property type="evidence" value="ECO:0007669"/>
    <property type="project" value="UniProtKB-SubCell"/>
</dbReference>
<keyword evidence="7 9" id="KW-0560">Oxidoreductase</keyword>
<dbReference type="PANTHER" id="PTHR11645:SF0">
    <property type="entry name" value="PYRROLINE-5-CARBOXYLATE REDUCTASE 3"/>
    <property type="match status" value="1"/>
</dbReference>
<evidence type="ECO:0000256" key="1">
    <source>
        <dbReference type="ARBA" id="ARBA00004496"/>
    </source>
</evidence>
<evidence type="ECO:0000259" key="13">
    <source>
        <dbReference type="Pfam" id="PF03807"/>
    </source>
</evidence>
<feature type="domain" description="Pyrroline-5-carboxylate reductase dimerisation" evidence="14">
    <location>
        <begin position="162"/>
        <end position="266"/>
    </location>
</feature>
<dbReference type="FunFam" id="3.40.50.720:FF:000190">
    <property type="entry name" value="Pyrroline-5-carboxylate reductase"/>
    <property type="match status" value="1"/>
</dbReference>
<keyword evidence="5 9" id="KW-0641">Proline biosynthesis</keyword>
<dbReference type="Pfam" id="PF03807">
    <property type="entry name" value="F420_oxidored"/>
    <property type="match status" value="1"/>
</dbReference>
<name>A0A1T5MI96_9FIRM</name>
<evidence type="ECO:0000256" key="12">
    <source>
        <dbReference type="RuleBase" id="RU003903"/>
    </source>
</evidence>
<comment type="catalytic activity">
    <reaction evidence="9">
        <text>L-proline + NAD(+) = (S)-1-pyrroline-5-carboxylate + NADH + 2 H(+)</text>
        <dbReference type="Rhea" id="RHEA:14105"/>
        <dbReference type="ChEBI" id="CHEBI:15378"/>
        <dbReference type="ChEBI" id="CHEBI:17388"/>
        <dbReference type="ChEBI" id="CHEBI:57540"/>
        <dbReference type="ChEBI" id="CHEBI:57945"/>
        <dbReference type="ChEBI" id="CHEBI:60039"/>
        <dbReference type="EC" id="1.5.1.2"/>
    </reaction>
</comment>
<evidence type="ECO:0000256" key="4">
    <source>
        <dbReference type="ARBA" id="ARBA00022605"/>
    </source>
</evidence>
<dbReference type="EMBL" id="FUZT01000016">
    <property type="protein sequence ID" value="SKC87961.1"/>
    <property type="molecule type" value="Genomic_DNA"/>
</dbReference>
<evidence type="ECO:0000313" key="15">
    <source>
        <dbReference type="EMBL" id="SKC87961.1"/>
    </source>
</evidence>
<dbReference type="InterPro" id="IPR008927">
    <property type="entry name" value="6-PGluconate_DH-like_C_sf"/>
</dbReference>
<comment type="pathway">
    <text evidence="9 12">Amino-acid biosynthesis; L-proline biosynthesis; L-proline from L-glutamate 5-semialdehyde: step 1/1.</text>
</comment>
<keyword evidence="4 9" id="KW-0028">Amino-acid biosynthesis</keyword>
<feature type="binding site" evidence="11">
    <location>
        <position position="57"/>
    </location>
    <ligand>
        <name>NADPH</name>
        <dbReference type="ChEBI" id="CHEBI:57783"/>
    </ligand>
</feature>
<keyword evidence="16" id="KW-1185">Reference proteome</keyword>
<reference evidence="15 16" key="1">
    <citation type="submission" date="2017-02" db="EMBL/GenBank/DDBJ databases">
        <authorList>
            <person name="Peterson S.W."/>
        </authorList>
    </citation>
    <scope>NUCLEOTIDE SEQUENCE [LARGE SCALE GENOMIC DNA]</scope>
    <source>
        <strain evidence="15 16">M1</strain>
    </source>
</reference>
<evidence type="ECO:0000256" key="10">
    <source>
        <dbReference type="NCBIfam" id="TIGR00112"/>
    </source>
</evidence>
<dbReference type="Proteomes" id="UP000190285">
    <property type="component" value="Unassembled WGS sequence"/>
</dbReference>
<dbReference type="PANTHER" id="PTHR11645">
    <property type="entry name" value="PYRROLINE-5-CARBOXYLATE REDUCTASE"/>
    <property type="match status" value="1"/>
</dbReference>
<evidence type="ECO:0000256" key="7">
    <source>
        <dbReference type="ARBA" id="ARBA00023002"/>
    </source>
</evidence>
<accession>A0A1T5MI96</accession>
<dbReference type="UniPathway" id="UPA00098">
    <property type="reaction ID" value="UER00361"/>
</dbReference>
<feature type="domain" description="Pyrroline-5-carboxylate reductase catalytic N-terminal" evidence="13">
    <location>
        <begin position="5"/>
        <end position="99"/>
    </location>
</feature>
<gene>
    <name evidence="9" type="primary">proC</name>
    <name evidence="15" type="ORF">SAMN02194393_04794</name>
</gene>
<dbReference type="RefSeq" id="WP_079495320.1">
    <property type="nucleotide sequence ID" value="NZ_FUZT01000016.1"/>
</dbReference>
<comment type="catalytic activity">
    <reaction evidence="9 12">
        <text>L-proline + NADP(+) = (S)-1-pyrroline-5-carboxylate + NADPH + 2 H(+)</text>
        <dbReference type="Rhea" id="RHEA:14109"/>
        <dbReference type="ChEBI" id="CHEBI:15378"/>
        <dbReference type="ChEBI" id="CHEBI:17388"/>
        <dbReference type="ChEBI" id="CHEBI:57783"/>
        <dbReference type="ChEBI" id="CHEBI:58349"/>
        <dbReference type="ChEBI" id="CHEBI:60039"/>
        <dbReference type="EC" id="1.5.1.2"/>
    </reaction>
</comment>
<keyword evidence="3 9" id="KW-0963">Cytoplasm</keyword>
<dbReference type="Gene3D" id="3.40.50.720">
    <property type="entry name" value="NAD(P)-binding Rossmann-like Domain"/>
    <property type="match status" value="1"/>
</dbReference>
<evidence type="ECO:0000256" key="11">
    <source>
        <dbReference type="PIRSR" id="PIRSR000193-1"/>
    </source>
</evidence>
<comment type="subcellular location">
    <subcellularLocation>
        <location evidence="1 9">Cytoplasm</location>
    </subcellularLocation>
</comment>
<evidence type="ECO:0000256" key="3">
    <source>
        <dbReference type="ARBA" id="ARBA00022490"/>
    </source>
</evidence>
<evidence type="ECO:0000256" key="6">
    <source>
        <dbReference type="ARBA" id="ARBA00022857"/>
    </source>
</evidence>
<dbReference type="InterPro" id="IPR028939">
    <property type="entry name" value="P5C_Rdtase_cat_N"/>
</dbReference>
<dbReference type="InterPro" id="IPR053790">
    <property type="entry name" value="P5CR-like_CS"/>
</dbReference>
<dbReference type="PROSITE" id="PS00521">
    <property type="entry name" value="P5CR"/>
    <property type="match status" value="1"/>
</dbReference>
<sequence>MKQNIGFIGCGNIANAMIVGLIKSKTISPQSVMVSNRTPEKLEKISAKYNVHTAMDNKEVAKFADILILSVKTNKYFKVIDEIKDSINSDTIIVSLAAGRSIRSIEEAFGKKIKLVRTMPNIPAIVGEAMSALCHNALVKEEEFQLVLDIFKSFGKVEVVDEELMDVVTAISGSSPALVYLFIEALADGAVLKGFPRDKAYRMVSQAVLGAAKIVLETGKHPGQLKDEVCSAGGTTIEAIYALEKKGFRGHVIESIEMGTEKSKKLAEK</sequence>
<dbReference type="STRING" id="36842.SAMN02194393_04794"/>
<dbReference type="NCBIfam" id="TIGR00112">
    <property type="entry name" value="proC"/>
    <property type="match status" value="1"/>
</dbReference>
<organism evidence="15 16">
    <name type="scientific">Maledivibacter halophilus</name>
    <dbReference type="NCBI Taxonomy" id="36842"/>
    <lineage>
        <taxon>Bacteria</taxon>
        <taxon>Bacillati</taxon>
        <taxon>Bacillota</taxon>
        <taxon>Clostridia</taxon>
        <taxon>Peptostreptococcales</taxon>
        <taxon>Caminicellaceae</taxon>
        <taxon>Maledivibacter</taxon>
    </lineage>
</organism>
<dbReference type="SUPFAM" id="SSF51735">
    <property type="entry name" value="NAD(P)-binding Rossmann-fold domains"/>
    <property type="match status" value="1"/>
</dbReference>
<comment type="similarity">
    <text evidence="2 9 12">Belongs to the pyrroline-5-carboxylate reductase family.</text>
</comment>
<dbReference type="HAMAP" id="MF_01925">
    <property type="entry name" value="P5C_reductase"/>
    <property type="match status" value="1"/>
</dbReference>
<dbReference type="Gene3D" id="1.10.3730.10">
    <property type="entry name" value="ProC C-terminal domain-like"/>
    <property type="match status" value="1"/>
</dbReference>
<dbReference type="OrthoDB" id="9805754at2"/>
<dbReference type="InterPro" id="IPR000304">
    <property type="entry name" value="Pyrroline-COOH_reductase"/>
</dbReference>
<dbReference type="InterPro" id="IPR036291">
    <property type="entry name" value="NAD(P)-bd_dom_sf"/>
</dbReference>
<dbReference type="GO" id="GO:0055129">
    <property type="term" value="P:L-proline biosynthetic process"/>
    <property type="evidence" value="ECO:0007669"/>
    <property type="project" value="UniProtKB-UniRule"/>
</dbReference>
<comment type="function">
    <text evidence="8 9">Catalyzes the reduction of 1-pyrroline-5-carboxylate (PCA) to L-proline.</text>
</comment>
<evidence type="ECO:0000256" key="9">
    <source>
        <dbReference type="HAMAP-Rule" id="MF_01925"/>
    </source>
</evidence>
<dbReference type="InterPro" id="IPR029036">
    <property type="entry name" value="P5CR_dimer"/>
</dbReference>
<evidence type="ECO:0000256" key="8">
    <source>
        <dbReference type="ARBA" id="ARBA00058118"/>
    </source>
</evidence>
<keyword evidence="6 9" id="KW-0521">NADP</keyword>
<evidence type="ECO:0000256" key="5">
    <source>
        <dbReference type="ARBA" id="ARBA00022650"/>
    </source>
</evidence>
<evidence type="ECO:0000259" key="14">
    <source>
        <dbReference type="Pfam" id="PF14748"/>
    </source>
</evidence>
<evidence type="ECO:0000256" key="2">
    <source>
        <dbReference type="ARBA" id="ARBA00005525"/>
    </source>
</evidence>
<dbReference type="PIRSF" id="PIRSF000193">
    <property type="entry name" value="Pyrrol-5-carb_rd"/>
    <property type="match status" value="1"/>
</dbReference>
<proteinExistence type="inferred from homology"/>
<evidence type="ECO:0000313" key="16">
    <source>
        <dbReference type="Proteomes" id="UP000190285"/>
    </source>
</evidence>
<dbReference type="Pfam" id="PF14748">
    <property type="entry name" value="P5CR_dimer"/>
    <property type="match status" value="1"/>
</dbReference>
<dbReference type="SUPFAM" id="SSF48179">
    <property type="entry name" value="6-phosphogluconate dehydrogenase C-terminal domain-like"/>
    <property type="match status" value="1"/>
</dbReference>
<dbReference type="FunFam" id="1.10.3730.10:FF:000001">
    <property type="entry name" value="Pyrroline-5-carboxylate reductase"/>
    <property type="match status" value="1"/>
</dbReference>
<dbReference type="EC" id="1.5.1.2" evidence="9 10"/>
<dbReference type="AlphaFoldDB" id="A0A1T5MI96"/>
<protein>
    <recommendedName>
        <fullName evidence="9 10">Pyrroline-5-carboxylate reductase</fullName>
        <shortName evidence="9">P5C reductase</shortName>
        <shortName evidence="9">P5CR</shortName>
        <ecNumber evidence="9 10">1.5.1.2</ecNumber>
    </recommendedName>
    <alternativeName>
        <fullName evidence="9">PCA reductase</fullName>
    </alternativeName>
</protein>